<dbReference type="Pfam" id="PF17148">
    <property type="entry name" value="DUF5117"/>
    <property type="match status" value="1"/>
</dbReference>
<protein>
    <submittedName>
        <fullName evidence="4">Zinc-dependent metalloprotease</fullName>
    </submittedName>
</protein>
<organism evidence="4 5">
    <name type="scientific">Butyricimonas hominis</name>
    <dbReference type="NCBI Taxonomy" id="2763032"/>
    <lineage>
        <taxon>Bacteria</taxon>
        <taxon>Pseudomonadati</taxon>
        <taxon>Bacteroidota</taxon>
        <taxon>Bacteroidia</taxon>
        <taxon>Bacteroidales</taxon>
        <taxon>Odoribacteraceae</taxon>
        <taxon>Butyricimonas</taxon>
    </lineage>
</organism>
<feature type="domain" description="EcxA zinc-binding" evidence="1">
    <location>
        <begin position="402"/>
        <end position="704"/>
    </location>
</feature>
<keyword evidence="4" id="KW-0482">Metalloprotease</keyword>
<proteinExistence type="predicted"/>
<feature type="domain" description="DUF5118" evidence="3">
    <location>
        <begin position="17"/>
        <end position="66"/>
    </location>
</feature>
<dbReference type="CDD" id="cd04276">
    <property type="entry name" value="ZnMc_MMP_like_2"/>
    <property type="match status" value="1"/>
</dbReference>
<dbReference type="Pfam" id="PF17162">
    <property type="entry name" value="DUF5118"/>
    <property type="match status" value="1"/>
</dbReference>
<keyword evidence="4" id="KW-0645">Protease</keyword>
<dbReference type="PANTHER" id="PTHR38478">
    <property type="entry name" value="PEPTIDASE M1A AND M12B"/>
    <property type="match status" value="1"/>
</dbReference>
<dbReference type="InterPro" id="IPR034032">
    <property type="entry name" value="Zn_MMP-like_bac"/>
</dbReference>
<dbReference type="SUPFAM" id="SSF55486">
    <property type="entry name" value="Metalloproteases ('zincins'), catalytic domain"/>
    <property type="match status" value="1"/>
</dbReference>
<dbReference type="InterPro" id="IPR033413">
    <property type="entry name" value="DUF5117"/>
</dbReference>
<evidence type="ECO:0000313" key="4">
    <source>
        <dbReference type="EMBL" id="MBC5619793.1"/>
    </source>
</evidence>
<name>A0ABR7CVV4_9BACT</name>
<evidence type="ECO:0000259" key="2">
    <source>
        <dbReference type="Pfam" id="PF17148"/>
    </source>
</evidence>
<evidence type="ECO:0000259" key="1">
    <source>
        <dbReference type="Pfam" id="PF16313"/>
    </source>
</evidence>
<dbReference type="PANTHER" id="PTHR38478:SF1">
    <property type="entry name" value="ZINC DEPENDENT METALLOPROTEASE DOMAIN LIPOPROTEIN"/>
    <property type="match status" value="1"/>
</dbReference>
<gene>
    <name evidence="4" type="ORF">H8S64_01630</name>
</gene>
<dbReference type="Gene3D" id="3.40.390.10">
    <property type="entry name" value="Collagenase (Catalytic Domain)"/>
    <property type="match status" value="1"/>
</dbReference>
<dbReference type="InterPro" id="IPR024079">
    <property type="entry name" value="MetalloPept_cat_dom_sf"/>
</dbReference>
<keyword evidence="4" id="KW-0378">Hydrolase</keyword>
<dbReference type="InterPro" id="IPR033428">
    <property type="entry name" value="DUF5118"/>
</dbReference>
<dbReference type="InterPro" id="IPR032534">
    <property type="entry name" value="EcxA_zinc-bd"/>
</dbReference>
<dbReference type="Proteomes" id="UP000646484">
    <property type="component" value="Unassembled WGS sequence"/>
</dbReference>
<dbReference type="GO" id="GO:0008237">
    <property type="term" value="F:metallopeptidase activity"/>
    <property type="evidence" value="ECO:0007669"/>
    <property type="project" value="UniProtKB-KW"/>
</dbReference>
<dbReference type="Pfam" id="PF16313">
    <property type="entry name" value="DUF4953"/>
    <property type="match status" value="1"/>
</dbReference>
<keyword evidence="5" id="KW-1185">Reference proteome</keyword>
<dbReference type="EMBL" id="JACOOH010000001">
    <property type="protein sequence ID" value="MBC5619793.1"/>
    <property type="molecule type" value="Genomic_DNA"/>
</dbReference>
<evidence type="ECO:0000259" key="3">
    <source>
        <dbReference type="Pfam" id="PF17162"/>
    </source>
</evidence>
<reference evidence="4 5" key="1">
    <citation type="submission" date="2020-08" db="EMBL/GenBank/DDBJ databases">
        <title>Genome public.</title>
        <authorList>
            <person name="Liu C."/>
            <person name="Sun Q."/>
        </authorList>
    </citation>
    <scope>NUCLEOTIDE SEQUENCE [LARGE SCALE GENOMIC DNA]</scope>
    <source>
        <strain evidence="4 5">NSJ-56</strain>
    </source>
</reference>
<comment type="caution">
    <text evidence="4">The sequence shown here is derived from an EMBL/GenBank/DDBJ whole genome shotgun (WGS) entry which is preliminary data.</text>
</comment>
<accession>A0ABR7CVV4</accession>
<evidence type="ECO:0000313" key="5">
    <source>
        <dbReference type="Proteomes" id="UP000646484"/>
    </source>
</evidence>
<feature type="domain" description="DUF5117" evidence="2">
    <location>
        <begin position="85"/>
        <end position="271"/>
    </location>
</feature>
<sequence>MNAADRKKKEKEVVKTSKYDKLVQKAGRVTAKGDFISLHKVGGKLYIELPVVYLGRDMLLASTLTSASDNLLCEVGYKPEDPLHVKFTRTDSSIYLRRVNTKATYNEREEGMKIALERSLTDPVLKRFKIETYNNDSTAVVFDVTDFFARHNDMLPSLPKSYGGFISIKSSPNSEGEALREIKAFEDNATIKTDLAYKVTMTVFGIFTIRADEPMSIQVTRTLLLLPEEKMRPRIADTRIGIFLTDKQHFSTEQDEVGIYSMIHRWRLEPKDAEAYARGELVEPVKPIVFYVDDAFPELWKQPIKEGTERWNKAFEKIGFKNAVRALDFPKDDPNFDPDNLKYSCIRYIPSTTANAMGPSWIDPTTGEIVNASVLVYNNVIQLINQWRFIQTAQIDPSVRDKKMPDEIVKESIAYVVAHEVGHCLGFMHNMAASAAYPVDSLRSVTFTQKYGTTPSIMDYARYNYVAQPGDKGVKLTPPDLGIYDEFLIRWAYQLIPKARTAREEVPVLESWLDEKAGDPCYRYGRQQLLERYDPSAIEEDLGDDPMKAGDYGIRNLKYILSHMDEWIADDPDGSHKQQLLEQLMEQYYRYITNVMYNVGGIYLTDVKEGTPGDRYRSVPKEVQKASLQWALKQFRDCDWLYNKPLSKKLTLRISEADVVRSVLAQSLLSSYQRVILSAHVSDDPYTLKAYFDDLYNGIWENTIRGKALTNGDKLLQTNAIVMINDVVGNSMKKKGKFFLTSLDELKNYGLDESGMVRKFYKTLKSMEREHGDSFVAEQLRLHGIGYGYNWQDEVDVEAIDNSKQYLFTMANKVKTLLESKIPTSTGETREHYRMLLFSLNRALEGK</sequence>